<protein>
    <recommendedName>
        <fullName evidence="5">DUF2178 domain-containing protein</fullName>
    </recommendedName>
</protein>
<dbReference type="EMBL" id="JABSNP010000003">
    <property type="protein sequence ID" value="NRT17984.1"/>
    <property type="molecule type" value="Genomic_DNA"/>
</dbReference>
<evidence type="ECO:0000313" key="3">
    <source>
        <dbReference type="EMBL" id="NRT17984.1"/>
    </source>
</evidence>
<keyword evidence="4" id="KW-1185">Reference proteome</keyword>
<keyword evidence="2" id="KW-0732">Signal</keyword>
<keyword evidence="1" id="KW-0812">Transmembrane</keyword>
<feature type="transmembrane region" description="Helical" evidence="1">
    <location>
        <begin position="43"/>
        <end position="64"/>
    </location>
</feature>
<evidence type="ECO:0008006" key="5">
    <source>
        <dbReference type="Google" id="ProtNLM"/>
    </source>
</evidence>
<gene>
    <name evidence="3" type="ORF">HNP98_000795</name>
</gene>
<evidence type="ECO:0000313" key="4">
    <source>
        <dbReference type="Proteomes" id="UP000779507"/>
    </source>
</evidence>
<feature type="transmembrane region" description="Helical" evidence="1">
    <location>
        <begin position="119"/>
        <end position="138"/>
    </location>
</feature>
<evidence type="ECO:0000256" key="1">
    <source>
        <dbReference type="SAM" id="Phobius"/>
    </source>
</evidence>
<feature type="signal peptide" evidence="2">
    <location>
        <begin position="1"/>
        <end position="19"/>
    </location>
</feature>
<sequence>MKRIWLLLFFCLTAWETQAQEAPTLALDNNGLELARRVLLPGLALFLLGYFVLAAIRLVLNYLLKRQIMASAASESIVERLLPGPRDEQDKVVKWVALLLSTGAGLLLCNKYLPLGIHSVIILIFSTAMGFSAYYFYLRRQAK</sequence>
<dbReference type="Proteomes" id="UP000779507">
    <property type="component" value="Unassembled WGS sequence"/>
</dbReference>
<organism evidence="3 4">
    <name type="scientific">Hymenobacter caeli</name>
    <dbReference type="NCBI Taxonomy" id="2735894"/>
    <lineage>
        <taxon>Bacteria</taxon>
        <taxon>Pseudomonadati</taxon>
        <taxon>Bacteroidota</taxon>
        <taxon>Cytophagia</taxon>
        <taxon>Cytophagales</taxon>
        <taxon>Hymenobacteraceae</taxon>
        <taxon>Hymenobacter</taxon>
    </lineage>
</organism>
<comment type="caution">
    <text evidence="3">The sequence shown here is derived from an EMBL/GenBank/DDBJ whole genome shotgun (WGS) entry which is preliminary data.</text>
</comment>
<accession>A0ABX2FLJ5</accession>
<feature type="chain" id="PRO_5046561461" description="DUF2178 domain-containing protein" evidence="2">
    <location>
        <begin position="20"/>
        <end position="143"/>
    </location>
</feature>
<evidence type="ECO:0000256" key="2">
    <source>
        <dbReference type="SAM" id="SignalP"/>
    </source>
</evidence>
<keyword evidence="1" id="KW-0472">Membrane</keyword>
<keyword evidence="1" id="KW-1133">Transmembrane helix</keyword>
<dbReference type="RefSeq" id="WP_173808754.1">
    <property type="nucleotide sequence ID" value="NZ_JABSNP010000003.1"/>
</dbReference>
<name>A0ABX2FLJ5_9BACT</name>
<reference evidence="3 4" key="1">
    <citation type="submission" date="2020-05" db="EMBL/GenBank/DDBJ databases">
        <title>Genomic Encyclopedia of Type Strains, Phase IV (KMG-V): Genome sequencing to study the core and pangenomes of soil and plant-associated prokaryotes.</title>
        <authorList>
            <person name="Whitman W."/>
        </authorList>
    </citation>
    <scope>NUCLEOTIDE SEQUENCE [LARGE SCALE GENOMIC DNA]</scope>
    <source>
        <strain evidence="3 4">9A</strain>
    </source>
</reference>
<proteinExistence type="predicted"/>